<keyword evidence="2" id="KW-1185">Reference proteome</keyword>
<reference evidence="1 2" key="1">
    <citation type="submission" date="2023-03" db="EMBL/GenBank/DDBJ databases">
        <title>Draft genome sequence of type strain Streptomyces ferralitis JCM 14344.</title>
        <authorList>
            <person name="Klaysubun C."/>
            <person name="Duangmal K."/>
        </authorList>
    </citation>
    <scope>NUCLEOTIDE SEQUENCE [LARGE SCALE GENOMIC DNA]</scope>
    <source>
        <strain evidence="1 2">JCM 14344</strain>
    </source>
</reference>
<proteinExistence type="predicted"/>
<dbReference type="RefSeq" id="WP_275820657.1">
    <property type="nucleotide sequence ID" value="NZ_BAAANM010000036.1"/>
</dbReference>
<organism evidence="1 2">
    <name type="scientific">Streptantibioticus ferralitis</name>
    <dbReference type="NCBI Taxonomy" id="236510"/>
    <lineage>
        <taxon>Bacteria</taxon>
        <taxon>Bacillati</taxon>
        <taxon>Actinomycetota</taxon>
        <taxon>Actinomycetes</taxon>
        <taxon>Kitasatosporales</taxon>
        <taxon>Streptomycetaceae</taxon>
        <taxon>Streptantibioticus</taxon>
    </lineage>
</organism>
<dbReference type="EMBL" id="JARHTQ010000031">
    <property type="protein sequence ID" value="MDF2260247.1"/>
    <property type="molecule type" value="Genomic_DNA"/>
</dbReference>
<name>A0ABT5Z8U2_9ACTN</name>
<gene>
    <name evidence="1" type="ORF">P2L57_32405</name>
</gene>
<dbReference type="Proteomes" id="UP001220022">
    <property type="component" value="Unassembled WGS sequence"/>
</dbReference>
<protein>
    <submittedName>
        <fullName evidence="1">Uncharacterized protein</fullName>
    </submittedName>
</protein>
<evidence type="ECO:0000313" key="1">
    <source>
        <dbReference type="EMBL" id="MDF2260247.1"/>
    </source>
</evidence>
<evidence type="ECO:0000313" key="2">
    <source>
        <dbReference type="Proteomes" id="UP001220022"/>
    </source>
</evidence>
<accession>A0ABT5Z8U2</accession>
<comment type="caution">
    <text evidence="1">The sequence shown here is derived from an EMBL/GenBank/DDBJ whole genome shotgun (WGS) entry which is preliminary data.</text>
</comment>
<sequence length="199" mass="21809">MATTEGCASRPGGAQAELLAEVNRHESDRNLDLVLAEFRNYQQGILPAGPGARSLTEFFAHIDAKLDAAAAKAPKTQRSDRDVLNLLTKRAKILHLGPANYCWFTDPSRALCLKLAGTPTADRPLIGMCDSARCPQATNHPCHRPVWAEHAERTETFLGQIGTTRKTERTRLQADYDRALRVVAEIDAASTTDEDEESA</sequence>